<dbReference type="FunFam" id="1.20.1250.20:FF:000013">
    <property type="entry name" value="MFS general substrate transporter"/>
    <property type="match status" value="1"/>
</dbReference>
<dbReference type="PANTHER" id="PTHR43791">
    <property type="entry name" value="PERMEASE-RELATED"/>
    <property type="match status" value="1"/>
</dbReference>
<feature type="transmembrane region" description="Helical" evidence="9">
    <location>
        <begin position="412"/>
        <end position="430"/>
    </location>
</feature>
<reference evidence="10" key="1">
    <citation type="submission" date="2020-03" db="EMBL/GenBank/DDBJ databases">
        <title>Draft Genome Sequence of Cylindrodendrum hubeiense.</title>
        <authorList>
            <person name="Buettner E."/>
            <person name="Kellner H."/>
        </authorList>
    </citation>
    <scope>NUCLEOTIDE SEQUENCE</scope>
    <source>
        <strain evidence="10">IHI 201604</strain>
    </source>
</reference>
<feature type="repeat" description="RCC1" evidence="7">
    <location>
        <begin position="657"/>
        <end position="713"/>
    </location>
</feature>
<keyword evidence="2" id="KW-0813">Transport</keyword>
<feature type="transmembrane region" description="Helical" evidence="9">
    <location>
        <begin position="442"/>
        <end position="463"/>
    </location>
</feature>
<dbReference type="PANTHER" id="PTHR43791:SF20">
    <property type="entry name" value="TRANSPORTER, PUTATIVE (AFU_ORTHOLOGUE AFUA_3G14670)-RELATED"/>
    <property type="match status" value="1"/>
</dbReference>
<feature type="transmembrane region" description="Helical" evidence="9">
    <location>
        <begin position="289"/>
        <end position="309"/>
    </location>
</feature>
<comment type="caution">
    <text evidence="10">The sequence shown here is derived from an EMBL/GenBank/DDBJ whole genome shotgun (WGS) entry which is preliminary data.</text>
</comment>
<evidence type="ECO:0000313" key="11">
    <source>
        <dbReference type="Proteomes" id="UP000722485"/>
    </source>
</evidence>
<feature type="transmembrane region" description="Helical" evidence="9">
    <location>
        <begin position="95"/>
        <end position="114"/>
    </location>
</feature>
<dbReference type="InterPro" id="IPR036259">
    <property type="entry name" value="MFS_trans_sf"/>
</dbReference>
<dbReference type="Pfam" id="PF07690">
    <property type="entry name" value="MFS_1"/>
    <property type="match status" value="1"/>
</dbReference>
<feature type="transmembrane region" description="Helical" evidence="9">
    <location>
        <begin position="183"/>
        <end position="203"/>
    </location>
</feature>
<keyword evidence="4 9" id="KW-1133">Transmembrane helix</keyword>
<keyword evidence="5 9" id="KW-0472">Membrane</keyword>
<dbReference type="AlphaFoldDB" id="A0A9P5H5I1"/>
<dbReference type="OrthoDB" id="5370059at2759"/>
<proteinExistence type="predicted"/>
<dbReference type="Gene3D" id="2.130.10.30">
    <property type="entry name" value="Regulator of chromosome condensation 1/beta-lactamase-inhibitor protein II"/>
    <property type="match status" value="1"/>
</dbReference>
<feature type="region of interest" description="Disordered" evidence="8">
    <location>
        <begin position="1"/>
        <end position="28"/>
    </location>
</feature>
<dbReference type="GO" id="GO:0016020">
    <property type="term" value="C:membrane"/>
    <property type="evidence" value="ECO:0007669"/>
    <property type="project" value="UniProtKB-SubCell"/>
</dbReference>
<feature type="compositionally biased region" description="Basic and acidic residues" evidence="8">
    <location>
        <begin position="1"/>
        <end position="23"/>
    </location>
</feature>
<protein>
    <recommendedName>
        <fullName evidence="12">Major facilitator superfamily (MFS) profile domain-containing protein</fullName>
    </recommendedName>
</protein>
<dbReference type="PROSITE" id="PS50012">
    <property type="entry name" value="RCC1_3"/>
    <property type="match status" value="3"/>
</dbReference>
<feature type="transmembrane region" description="Helical" evidence="9">
    <location>
        <begin position="379"/>
        <end position="400"/>
    </location>
</feature>
<gene>
    <name evidence="10" type="ORF">G7Z17_g8942</name>
</gene>
<organism evidence="10 11">
    <name type="scientific">Cylindrodendrum hubeiense</name>
    <dbReference type="NCBI Taxonomy" id="595255"/>
    <lineage>
        <taxon>Eukaryota</taxon>
        <taxon>Fungi</taxon>
        <taxon>Dikarya</taxon>
        <taxon>Ascomycota</taxon>
        <taxon>Pezizomycotina</taxon>
        <taxon>Sordariomycetes</taxon>
        <taxon>Hypocreomycetidae</taxon>
        <taxon>Hypocreales</taxon>
        <taxon>Nectriaceae</taxon>
        <taxon>Cylindrodendrum</taxon>
    </lineage>
</organism>
<dbReference type="SUPFAM" id="SSF103473">
    <property type="entry name" value="MFS general substrate transporter"/>
    <property type="match status" value="1"/>
</dbReference>
<feature type="repeat" description="RCC1" evidence="7">
    <location>
        <begin position="768"/>
        <end position="823"/>
    </location>
</feature>
<evidence type="ECO:0008006" key="12">
    <source>
        <dbReference type="Google" id="ProtNLM"/>
    </source>
</evidence>
<keyword evidence="3 9" id="KW-0812">Transmembrane</keyword>
<dbReference type="Pfam" id="PF13540">
    <property type="entry name" value="RCC1_2"/>
    <property type="match status" value="1"/>
</dbReference>
<feature type="transmembrane region" description="Helical" evidence="9">
    <location>
        <begin position="321"/>
        <end position="343"/>
    </location>
</feature>
<keyword evidence="6" id="KW-0325">Glycoprotein</keyword>
<evidence type="ECO:0000256" key="4">
    <source>
        <dbReference type="ARBA" id="ARBA00022989"/>
    </source>
</evidence>
<dbReference type="InterPro" id="IPR011701">
    <property type="entry name" value="MFS"/>
</dbReference>
<dbReference type="GO" id="GO:0022857">
    <property type="term" value="F:transmembrane transporter activity"/>
    <property type="evidence" value="ECO:0007669"/>
    <property type="project" value="InterPro"/>
</dbReference>
<keyword evidence="11" id="KW-1185">Reference proteome</keyword>
<evidence type="ECO:0000256" key="7">
    <source>
        <dbReference type="PROSITE-ProRule" id="PRU00235"/>
    </source>
</evidence>
<feature type="transmembrane region" description="Helical" evidence="9">
    <location>
        <begin position="151"/>
        <end position="171"/>
    </location>
</feature>
<accession>A0A9P5H5I1</accession>
<feature type="transmembrane region" description="Helical" evidence="9">
    <location>
        <begin position="215"/>
        <end position="237"/>
    </location>
</feature>
<dbReference type="FunFam" id="1.20.1250.20:FF:000057">
    <property type="entry name" value="MFS general substrate transporter"/>
    <property type="match status" value="1"/>
</dbReference>
<comment type="subcellular location">
    <subcellularLocation>
        <location evidence="1">Membrane</location>
        <topology evidence="1">Multi-pass membrane protein</topology>
    </subcellularLocation>
</comment>
<feature type="transmembrane region" description="Helical" evidence="9">
    <location>
        <begin position="121"/>
        <end position="139"/>
    </location>
</feature>
<evidence type="ECO:0000256" key="8">
    <source>
        <dbReference type="SAM" id="MobiDB-lite"/>
    </source>
</evidence>
<dbReference type="Proteomes" id="UP000722485">
    <property type="component" value="Unassembled WGS sequence"/>
</dbReference>
<evidence type="ECO:0000256" key="3">
    <source>
        <dbReference type="ARBA" id="ARBA00022692"/>
    </source>
</evidence>
<feature type="transmembrane region" description="Helical" evidence="9">
    <location>
        <begin position="355"/>
        <end position="373"/>
    </location>
</feature>
<evidence type="ECO:0000256" key="6">
    <source>
        <dbReference type="ARBA" id="ARBA00023180"/>
    </source>
</evidence>
<dbReference type="EMBL" id="JAANBB010000240">
    <property type="protein sequence ID" value="KAF7545754.1"/>
    <property type="molecule type" value="Genomic_DNA"/>
</dbReference>
<feature type="repeat" description="RCC1" evidence="7">
    <location>
        <begin position="714"/>
        <end position="767"/>
    </location>
</feature>
<feature type="transmembrane region" description="Helical" evidence="9">
    <location>
        <begin position="51"/>
        <end position="68"/>
    </location>
</feature>
<dbReference type="InterPro" id="IPR009091">
    <property type="entry name" value="RCC1/BLIP-II"/>
</dbReference>
<dbReference type="SUPFAM" id="SSF50985">
    <property type="entry name" value="RCC1/BLIP-II"/>
    <property type="match status" value="1"/>
</dbReference>
<evidence type="ECO:0000256" key="5">
    <source>
        <dbReference type="ARBA" id="ARBA00023136"/>
    </source>
</evidence>
<evidence type="ECO:0000256" key="2">
    <source>
        <dbReference type="ARBA" id="ARBA00022448"/>
    </source>
</evidence>
<evidence type="ECO:0000256" key="9">
    <source>
        <dbReference type="SAM" id="Phobius"/>
    </source>
</evidence>
<evidence type="ECO:0000313" key="10">
    <source>
        <dbReference type="EMBL" id="KAF7545754.1"/>
    </source>
</evidence>
<dbReference type="Gene3D" id="1.20.1250.20">
    <property type="entry name" value="MFS general substrate transporter like domains"/>
    <property type="match status" value="1"/>
</dbReference>
<name>A0A9P5H5I1_9HYPO</name>
<sequence length="827" mass="90256">MADLIDKPQMEEAEGEKPRHIDPNDLPLPDELAHLSGDEIQKLERGLTRRLDMTLMPTVFLLFLLNILDRNNIASAKIVGLQEDLGMTNNQYNTALMMFYIGYIITQIPSNMIIGKVRPSYYICLVTSLWGVVSMSQGFVKTFGQLSVLRFVLGLVEAPFLPAVFVVMSCWYKRSELPPRIAILYGGNMMSAAFSGLIAAGITSRMDGVAGRASWSWLFIIEGSITVVIAILLVPILTDYPLQSKHYFISRELQLVGEWRIRKENAGIVDEDPESIWWGLRQALIDPKLYMFIVLQMALITAQSFNNFFPSIVGTLGYGSTTTLLLTAPPYFFAFIVSLGISFHAGHKKERGWHIFVPLTFAILGNILAMFVPSTGGRYFSMFLLTAGSYAPYSLCVSWLSASLPRPRAKRAVALAIVNVMAAGVAHFYTVYMFPDWQKPRYYIGGGMMAGACLVCGCMAIYIKHYLKAQNKKLEEEEARGGLDYSQIIGSGKAGSEAMLAFRAAAADDAMELYATGFNAWNQLIFEPSMIEDEPDDLYSFTKVLGAQTIGRPLSHLCYTIVHRDGNKCLAGSSPSATISLDADEKDIFDHINAISADGAILTVQDPKPGDSSQSIVRYPSASAWKSGIDSRSWPCKSSVRQMAAYDSGFVILHEDASVSTLGDSRFGDCLGRDVDDSSSADEPGVVSDLGDLGEPVKKVAAGGYSVAALTEGGGLYLWGAESTGSRSRHQTFSEISRIPNYVEVDGDKDVQDVALGESHGIALTTDGCIYVIGDNTNGQLGFGKDFTGAVTSWSKVDFKVPIGWKLVGVEAGPRSSFILTAKTKPT</sequence>
<dbReference type="InterPro" id="IPR000408">
    <property type="entry name" value="Reg_chr_condens"/>
</dbReference>
<evidence type="ECO:0000256" key="1">
    <source>
        <dbReference type="ARBA" id="ARBA00004141"/>
    </source>
</evidence>